<evidence type="ECO:0000256" key="3">
    <source>
        <dbReference type="ARBA" id="ARBA00004271"/>
    </source>
</evidence>
<feature type="domain" description="Plastocyanin-like" evidence="14">
    <location>
        <begin position="168"/>
        <end position="320"/>
    </location>
</feature>
<dbReference type="PROSITE" id="PS00079">
    <property type="entry name" value="MULTICOPPER_OXIDASE1"/>
    <property type="match status" value="1"/>
</dbReference>
<accession>A9SJV9</accession>
<dbReference type="RefSeq" id="XP_024396162.1">
    <property type="nucleotide sequence ID" value="XM_024540394.2"/>
</dbReference>
<dbReference type="InterPro" id="IPR001117">
    <property type="entry name" value="Cu-oxidase_2nd"/>
</dbReference>
<dbReference type="GO" id="GO:0052716">
    <property type="term" value="F:hydroquinone:oxygen oxidoreductase activity"/>
    <property type="evidence" value="ECO:0007669"/>
    <property type="project" value="UniProtKB-EC"/>
</dbReference>
<dbReference type="EC" id="1.10.3.2" evidence="5"/>
<evidence type="ECO:0000259" key="16">
    <source>
        <dbReference type="Pfam" id="PF07732"/>
    </source>
</evidence>
<protein>
    <recommendedName>
        <fullName evidence="5">laccase</fullName>
        <ecNumber evidence="5">1.10.3.2</ecNumber>
    </recommendedName>
</protein>
<evidence type="ECO:0000256" key="4">
    <source>
        <dbReference type="ARBA" id="ARBA00010609"/>
    </source>
</evidence>
<evidence type="ECO:0000256" key="10">
    <source>
        <dbReference type="ARBA" id="ARBA00023002"/>
    </source>
</evidence>
<comment type="catalytic activity">
    <reaction evidence="1">
        <text>4 hydroquinone + O2 = 4 benzosemiquinone + 2 H2O</text>
        <dbReference type="Rhea" id="RHEA:11276"/>
        <dbReference type="ChEBI" id="CHEBI:15377"/>
        <dbReference type="ChEBI" id="CHEBI:15379"/>
        <dbReference type="ChEBI" id="CHEBI:17594"/>
        <dbReference type="ChEBI" id="CHEBI:17977"/>
        <dbReference type="EC" id="1.10.3.2"/>
    </reaction>
</comment>
<keyword evidence="7" id="KW-0964">Secreted</keyword>
<feature type="domain" description="Plastocyanin-like" evidence="16">
    <location>
        <begin position="40"/>
        <end position="153"/>
    </location>
</feature>
<dbReference type="KEGG" id="ppp:112292171"/>
<dbReference type="AlphaFoldDB" id="A9SJV9"/>
<evidence type="ECO:0000256" key="11">
    <source>
        <dbReference type="ARBA" id="ARBA00023008"/>
    </source>
</evidence>
<dbReference type="PANTHER" id="PTHR11709">
    <property type="entry name" value="MULTI-COPPER OXIDASE"/>
    <property type="match status" value="1"/>
</dbReference>
<dbReference type="eggNOG" id="KOG1263">
    <property type="taxonomic scope" value="Eukaryota"/>
</dbReference>
<keyword evidence="10" id="KW-0560">Oxidoreductase</keyword>
<evidence type="ECO:0000256" key="12">
    <source>
        <dbReference type="ARBA" id="ARBA00023185"/>
    </source>
</evidence>
<evidence type="ECO:0000256" key="7">
    <source>
        <dbReference type="ARBA" id="ARBA00022525"/>
    </source>
</evidence>
<dbReference type="Gene3D" id="2.60.40.420">
    <property type="entry name" value="Cupredoxins - blue copper proteins"/>
    <property type="match status" value="3"/>
</dbReference>
<dbReference type="Pfam" id="PF07731">
    <property type="entry name" value="Cu-oxidase_2"/>
    <property type="match status" value="1"/>
</dbReference>
<reference evidence="17 19" key="1">
    <citation type="journal article" date="2008" name="Science">
        <title>The Physcomitrella genome reveals evolutionary insights into the conquest of land by plants.</title>
        <authorList>
            <person name="Rensing S."/>
            <person name="Lang D."/>
            <person name="Zimmer A."/>
            <person name="Terry A."/>
            <person name="Salamov A."/>
            <person name="Shapiro H."/>
            <person name="Nishiyama T."/>
            <person name="Perroud P.-F."/>
            <person name="Lindquist E."/>
            <person name="Kamisugi Y."/>
            <person name="Tanahashi T."/>
            <person name="Sakakibara K."/>
            <person name="Fujita T."/>
            <person name="Oishi K."/>
            <person name="Shin-I T."/>
            <person name="Kuroki Y."/>
            <person name="Toyoda A."/>
            <person name="Suzuki Y."/>
            <person name="Hashimoto A."/>
            <person name="Yamaguchi K."/>
            <person name="Sugano A."/>
            <person name="Kohara Y."/>
            <person name="Fujiyama A."/>
            <person name="Anterola A."/>
            <person name="Aoki S."/>
            <person name="Ashton N."/>
            <person name="Barbazuk W.B."/>
            <person name="Barker E."/>
            <person name="Bennetzen J."/>
            <person name="Bezanilla M."/>
            <person name="Blankenship R."/>
            <person name="Cho S.H."/>
            <person name="Dutcher S."/>
            <person name="Estelle M."/>
            <person name="Fawcett J.A."/>
            <person name="Gundlach H."/>
            <person name="Hanada K."/>
            <person name="Heyl A."/>
            <person name="Hicks K.A."/>
            <person name="Hugh J."/>
            <person name="Lohr M."/>
            <person name="Mayer K."/>
            <person name="Melkozernov A."/>
            <person name="Murata T."/>
            <person name="Nelson D."/>
            <person name="Pils B."/>
            <person name="Prigge M."/>
            <person name="Reiss B."/>
            <person name="Renner T."/>
            <person name="Rombauts S."/>
            <person name="Rushton P."/>
            <person name="Sanderfoot A."/>
            <person name="Schween G."/>
            <person name="Shiu S.-H."/>
            <person name="Stueber K."/>
            <person name="Theodoulou F.L."/>
            <person name="Tu H."/>
            <person name="Van de Peer Y."/>
            <person name="Verrier P.J."/>
            <person name="Waters E."/>
            <person name="Wood A."/>
            <person name="Yang L."/>
            <person name="Cove D."/>
            <person name="Cuming A."/>
            <person name="Hasebe M."/>
            <person name="Lucas S."/>
            <person name="Mishler D.B."/>
            <person name="Reski R."/>
            <person name="Grigoriev I."/>
            <person name="Quatrano R.S."/>
            <person name="Boore J.L."/>
        </authorList>
    </citation>
    <scope>NUCLEOTIDE SEQUENCE [LARGE SCALE GENOMIC DNA]</scope>
    <source>
        <strain evidence="18 19">cv. Gransden 2004</strain>
    </source>
</reference>
<dbReference type="EnsemblPlants" id="Pp3c1_13930V3.2">
    <property type="protein sequence ID" value="Pp3c1_13930V3.2"/>
    <property type="gene ID" value="Pp3c1_13930"/>
</dbReference>
<dbReference type="Pfam" id="PF07732">
    <property type="entry name" value="Cu-oxidase_3"/>
    <property type="match status" value="1"/>
</dbReference>
<evidence type="ECO:0000256" key="13">
    <source>
        <dbReference type="SAM" id="SignalP"/>
    </source>
</evidence>
<dbReference type="Gramene" id="Pp3c1_13930V3.2">
    <property type="protein sequence ID" value="Pp3c1_13930V3.2"/>
    <property type="gene ID" value="Pp3c1_13930"/>
</dbReference>
<keyword evidence="13" id="KW-0732">Signal</keyword>
<keyword evidence="12" id="KW-0439">Lignin degradation</keyword>
<dbReference type="Gramene" id="Pp3c1_13930V3.1">
    <property type="protein sequence ID" value="Pp3c1_13930V3.1"/>
    <property type="gene ID" value="Pp3c1_13930"/>
</dbReference>
<organism evidence="17">
    <name type="scientific">Physcomitrium patens</name>
    <name type="common">Spreading-leaved earth moss</name>
    <name type="synonym">Physcomitrella patens</name>
    <dbReference type="NCBI Taxonomy" id="3218"/>
    <lineage>
        <taxon>Eukaryota</taxon>
        <taxon>Viridiplantae</taxon>
        <taxon>Streptophyta</taxon>
        <taxon>Embryophyta</taxon>
        <taxon>Bryophyta</taxon>
        <taxon>Bryophytina</taxon>
        <taxon>Bryopsida</taxon>
        <taxon>Funariidae</taxon>
        <taxon>Funariales</taxon>
        <taxon>Funariaceae</taxon>
        <taxon>Physcomitrium</taxon>
    </lineage>
</organism>
<comment type="similarity">
    <text evidence="4">Belongs to the multicopper oxidase family.</text>
</comment>
<dbReference type="PaxDb" id="3218-PP1S86_61V6.2"/>
<evidence type="ECO:0000259" key="14">
    <source>
        <dbReference type="Pfam" id="PF00394"/>
    </source>
</evidence>
<dbReference type="PROSITE" id="PS00080">
    <property type="entry name" value="MULTICOPPER_OXIDASE2"/>
    <property type="match status" value="1"/>
</dbReference>
<dbReference type="EnsemblPlants" id="Pp3c1_13930V3.3">
    <property type="protein sequence ID" value="Pp3c1_13930V3.3"/>
    <property type="gene ID" value="Pp3c1_13930"/>
</dbReference>
<dbReference type="PANTHER" id="PTHR11709:SF417">
    <property type="entry name" value="LACCASE-17"/>
    <property type="match status" value="1"/>
</dbReference>
<dbReference type="GO" id="GO:0016491">
    <property type="term" value="F:oxidoreductase activity"/>
    <property type="evidence" value="ECO:0000318"/>
    <property type="project" value="GO_Central"/>
</dbReference>
<dbReference type="OrthoDB" id="2121828at2759"/>
<keyword evidence="6" id="KW-0052">Apoplast</keyword>
<dbReference type="Pfam" id="PF00394">
    <property type="entry name" value="Cu-oxidase"/>
    <property type="match status" value="1"/>
</dbReference>
<dbReference type="InterPro" id="IPR034288">
    <property type="entry name" value="CuRO_1_LCC"/>
</dbReference>
<evidence type="ECO:0000313" key="17">
    <source>
        <dbReference type="EMBL" id="PNR62212.1"/>
    </source>
</evidence>
<feature type="signal peptide" evidence="13">
    <location>
        <begin position="1"/>
        <end position="25"/>
    </location>
</feature>
<dbReference type="InterPro" id="IPR045087">
    <property type="entry name" value="Cu-oxidase_fam"/>
</dbReference>
<keyword evidence="11" id="KW-0186">Copper</keyword>
<evidence type="ECO:0000256" key="6">
    <source>
        <dbReference type="ARBA" id="ARBA00022523"/>
    </source>
</evidence>
<evidence type="ECO:0000256" key="5">
    <source>
        <dbReference type="ARBA" id="ARBA00012297"/>
    </source>
</evidence>
<comment type="cofactor">
    <cofactor evidence="2">
        <name>Cu cation</name>
        <dbReference type="ChEBI" id="CHEBI:23378"/>
    </cofactor>
</comment>
<dbReference type="GO" id="GO:0046274">
    <property type="term" value="P:lignin catabolic process"/>
    <property type="evidence" value="ECO:0007669"/>
    <property type="project" value="UniProtKB-KW"/>
</dbReference>
<reference evidence="17 19" key="2">
    <citation type="journal article" date="2018" name="Plant J.">
        <title>The Physcomitrella patens chromosome-scale assembly reveals moss genome structure and evolution.</title>
        <authorList>
            <person name="Lang D."/>
            <person name="Ullrich K.K."/>
            <person name="Murat F."/>
            <person name="Fuchs J."/>
            <person name="Jenkins J."/>
            <person name="Haas F.B."/>
            <person name="Piednoel M."/>
            <person name="Gundlach H."/>
            <person name="Van Bel M."/>
            <person name="Meyberg R."/>
            <person name="Vives C."/>
            <person name="Morata J."/>
            <person name="Symeonidi A."/>
            <person name="Hiss M."/>
            <person name="Muchero W."/>
            <person name="Kamisugi Y."/>
            <person name="Saleh O."/>
            <person name="Blanc G."/>
            <person name="Decker E.L."/>
            <person name="van Gessel N."/>
            <person name="Grimwood J."/>
            <person name="Hayes R.D."/>
            <person name="Graham S.W."/>
            <person name="Gunter L.E."/>
            <person name="McDaniel S.F."/>
            <person name="Hoernstein S.N.W."/>
            <person name="Larsson A."/>
            <person name="Li F.W."/>
            <person name="Perroud P.F."/>
            <person name="Phillips J."/>
            <person name="Ranjan P."/>
            <person name="Rokshar D.S."/>
            <person name="Rothfels C.J."/>
            <person name="Schneider L."/>
            <person name="Shu S."/>
            <person name="Stevenson D.W."/>
            <person name="Thummler F."/>
            <person name="Tillich M."/>
            <person name="Villarreal Aguilar J.C."/>
            <person name="Widiez T."/>
            <person name="Wong G.K."/>
            <person name="Wymore A."/>
            <person name="Zhang Y."/>
            <person name="Zimmer A.D."/>
            <person name="Quatrano R.S."/>
            <person name="Mayer K.F.X."/>
            <person name="Goodstein D."/>
            <person name="Casacuberta J.M."/>
            <person name="Vandepoele K."/>
            <person name="Reski R."/>
            <person name="Cuming A.C."/>
            <person name="Tuskan G.A."/>
            <person name="Maumus F."/>
            <person name="Salse J."/>
            <person name="Schmutz J."/>
            <person name="Rensing S.A."/>
        </authorList>
    </citation>
    <scope>NUCLEOTIDE SEQUENCE [LARGE SCALE GENOMIC DNA]</scope>
    <source>
        <strain evidence="18 19">cv. Gransden 2004</strain>
    </source>
</reference>
<reference evidence="18" key="3">
    <citation type="submission" date="2020-12" db="UniProtKB">
        <authorList>
            <consortium name="EnsemblPlants"/>
        </authorList>
    </citation>
    <scope>IDENTIFICATION</scope>
</reference>
<evidence type="ECO:0000259" key="15">
    <source>
        <dbReference type="Pfam" id="PF07731"/>
    </source>
</evidence>
<dbReference type="InterPro" id="IPR011706">
    <property type="entry name" value="Cu-oxidase_C"/>
</dbReference>
<evidence type="ECO:0000313" key="18">
    <source>
        <dbReference type="EnsemblPlants" id="Pp3c1_13930V3.1"/>
    </source>
</evidence>
<dbReference type="CDD" id="cd13897">
    <property type="entry name" value="CuRO_3_LCC_plant"/>
    <property type="match status" value="1"/>
</dbReference>
<dbReference type="InterPro" id="IPR008972">
    <property type="entry name" value="Cupredoxin"/>
</dbReference>
<feature type="domain" description="Plastocyanin-like" evidence="15">
    <location>
        <begin position="442"/>
        <end position="552"/>
    </location>
</feature>
<name>A9SJV9_PHYPA</name>
<gene>
    <name evidence="18" type="primary">LOC112292171</name>
    <name evidence="17" type="ORF">PHYPA_000636</name>
</gene>
<evidence type="ECO:0000256" key="1">
    <source>
        <dbReference type="ARBA" id="ARBA00000349"/>
    </source>
</evidence>
<dbReference type="GeneID" id="112292171"/>
<dbReference type="HOGENOM" id="CLU_006504_6_3_1"/>
<dbReference type="STRING" id="3218.A9SJV9"/>
<dbReference type="Gramene" id="Pp3c1_13930V3.3">
    <property type="protein sequence ID" value="Pp3c1_13930V3.3"/>
    <property type="gene ID" value="Pp3c1_13930"/>
</dbReference>
<dbReference type="GO" id="GO:0005507">
    <property type="term" value="F:copper ion binding"/>
    <property type="evidence" value="ECO:0007669"/>
    <property type="project" value="InterPro"/>
</dbReference>
<dbReference type="SUPFAM" id="SSF49503">
    <property type="entry name" value="Cupredoxins"/>
    <property type="match status" value="3"/>
</dbReference>
<dbReference type="CDD" id="cd13849">
    <property type="entry name" value="CuRO_1_LCC_plant"/>
    <property type="match status" value="1"/>
</dbReference>
<proteinExistence type="inferred from homology"/>
<dbReference type="EMBL" id="ABEU02000001">
    <property type="protein sequence ID" value="PNR62212.1"/>
    <property type="molecule type" value="Genomic_DNA"/>
</dbReference>
<dbReference type="GO" id="GO:0048046">
    <property type="term" value="C:apoplast"/>
    <property type="evidence" value="ECO:0007669"/>
    <property type="project" value="UniProtKB-SubCell"/>
</dbReference>
<evidence type="ECO:0000313" key="19">
    <source>
        <dbReference type="Proteomes" id="UP000006727"/>
    </source>
</evidence>
<dbReference type="OMA" id="PPRFNTI"/>
<dbReference type="CDD" id="cd13875">
    <property type="entry name" value="CuRO_2_LCC_plant"/>
    <property type="match status" value="1"/>
</dbReference>
<evidence type="ECO:0000256" key="8">
    <source>
        <dbReference type="ARBA" id="ARBA00022723"/>
    </source>
</evidence>
<dbReference type="InterPro" id="IPR034289">
    <property type="entry name" value="CuRO_3_LCC"/>
</dbReference>
<dbReference type="InterPro" id="IPR033138">
    <property type="entry name" value="Cu_oxidase_CS"/>
</dbReference>
<comment type="subcellular location">
    <subcellularLocation>
        <location evidence="3">Secreted</location>
        <location evidence="3">Extracellular space</location>
        <location evidence="3">Apoplast</location>
    </subcellularLocation>
</comment>
<sequence length="571" mass="63313">MEFLTEPKQALVTITVLLLTLLAQAKYSIAETHFLYWEVVTKEFTRNCGSVNITTVNGMYPGPVVNITEGDTVVVNVTNMQEYPVTIHWHGIFQFMTNWADGPAHFTQCSLKTGNSQIYEFIVSGQSGTFFWHAHNNWLRATMFGAFIVHPRDPPPNYGVEVAGEFSMISGEWFDTQPNDVEMGYLYRPIPVDTSKTANTLNGLTGPLYNCTPDDVPETQVFRVQNGSTYLLRLTNAGLNNNHWFTVANHTLTVVSVDGNYVKPFATDAVLIAPGQTTDVLLTANQTIGSYYGGVGLAQIPQVGPPLEAREALAIIEYEGAPADFPLSTPPFPAPSDPMVVDDYTAKVLGYTDMDLPETMDHNLVYVVGIALVDCIPSEPCTSTQKLAGTVQNFTFDEPQNSSVLEAYFYNISGVYETGFPELPPEFIDFTGRPSPEYGIGSRATLVKELEFNQTVELVLQNVNAAVMLDHPFHLHGHDFYVVGRNYGNFNQTTDPATFNLRDPPRFNTISVHSGGWVALRFRANNPGVWLLHCHFERHKTWGMEAAFITKNGTQLNETLPGPKHPLPPCI</sequence>
<dbReference type="InterPro" id="IPR002355">
    <property type="entry name" value="Cu_oxidase_Cu_BS"/>
</dbReference>
<keyword evidence="19" id="KW-1185">Reference proteome</keyword>
<dbReference type="Proteomes" id="UP000006727">
    <property type="component" value="Chromosome 1"/>
</dbReference>
<keyword evidence="9" id="KW-0677">Repeat</keyword>
<evidence type="ECO:0000256" key="9">
    <source>
        <dbReference type="ARBA" id="ARBA00022737"/>
    </source>
</evidence>
<dbReference type="EnsemblPlants" id="Pp3c1_13930V3.1">
    <property type="protein sequence ID" value="Pp3c1_13930V3.1"/>
    <property type="gene ID" value="Pp3c1_13930"/>
</dbReference>
<keyword evidence="8" id="KW-0479">Metal-binding</keyword>
<feature type="chain" id="PRO_5014297942" description="laccase" evidence="13">
    <location>
        <begin position="26"/>
        <end position="571"/>
    </location>
</feature>
<dbReference type="InterPro" id="IPR034285">
    <property type="entry name" value="CuRO_2_LCC"/>
</dbReference>
<evidence type="ECO:0000256" key="2">
    <source>
        <dbReference type="ARBA" id="ARBA00001935"/>
    </source>
</evidence>
<dbReference type="InterPro" id="IPR011707">
    <property type="entry name" value="Cu-oxidase-like_N"/>
</dbReference>